<evidence type="ECO:0000259" key="2">
    <source>
        <dbReference type="Pfam" id="PF07624"/>
    </source>
</evidence>
<dbReference type="Proteomes" id="UP000295554">
    <property type="component" value="Unassembled WGS sequence"/>
</dbReference>
<gene>
    <name evidence="6" type="ORF">E2F43_01485</name>
</gene>
<feature type="signal peptide" evidence="1">
    <location>
        <begin position="1"/>
        <end position="39"/>
    </location>
</feature>
<dbReference type="EMBL" id="SMSE01000001">
    <property type="protein sequence ID" value="TDG14944.1"/>
    <property type="molecule type" value="Genomic_DNA"/>
</dbReference>
<evidence type="ECO:0000313" key="6">
    <source>
        <dbReference type="EMBL" id="TDG14944.1"/>
    </source>
</evidence>
<feature type="domain" description="DUF1585" evidence="2">
    <location>
        <begin position="474"/>
        <end position="544"/>
    </location>
</feature>
<dbReference type="Pfam" id="PF07624">
    <property type="entry name" value="PSD2"/>
    <property type="match status" value="1"/>
</dbReference>
<dbReference type="Pfam" id="PF07637">
    <property type="entry name" value="PSD5"/>
    <property type="match status" value="1"/>
</dbReference>
<proteinExistence type="predicted"/>
<feature type="domain" description="DUF1595" evidence="5">
    <location>
        <begin position="138"/>
        <end position="199"/>
    </location>
</feature>
<dbReference type="Pfam" id="PF07627">
    <property type="entry name" value="PSCyt3"/>
    <property type="match status" value="1"/>
</dbReference>
<dbReference type="InterPro" id="IPR011478">
    <property type="entry name" value="DUF1585"/>
</dbReference>
<evidence type="ECO:0000259" key="5">
    <source>
        <dbReference type="Pfam" id="PF07637"/>
    </source>
</evidence>
<dbReference type="RefSeq" id="WP_133209109.1">
    <property type="nucleotide sequence ID" value="NZ_SMSE01000001.1"/>
</dbReference>
<organism evidence="6 7">
    <name type="scientific">Seongchinamella unica</name>
    <dbReference type="NCBI Taxonomy" id="2547392"/>
    <lineage>
        <taxon>Bacteria</taxon>
        <taxon>Pseudomonadati</taxon>
        <taxon>Pseudomonadota</taxon>
        <taxon>Gammaproteobacteria</taxon>
        <taxon>Cellvibrionales</taxon>
        <taxon>Halieaceae</taxon>
        <taxon>Seongchinamella</taxon>
    </lineage>
</organism>
<evidence type="ECO:0000259" key="3">
    <source>
        <dbReference type="Pfam" id="PF07627"/>
    </source>
</evidence>
<dbReference type="Pfam" id="PF07631">
    <property type="entry name" value="PSD4"/>
    <property type="match status" value="1"/>
</dbReference>
<protein>
    <submittedName>
        <fullName evidence="6">DUF1592 domain-containing protein</fullName>
    </submittedName>
</protein>
<feature type="chain" id="PRO_5020472819" evidence="1">
    <location>
        <begin position="40"/>
        <end position="566"/>
    </location>
</feature>
<comment type="caution">
    <text evidence="6">The sequence shown here is derived from an EMBL/GenBank/DDBJ whole genome shotgun (WGS) entry which is preliminary data.</text>
</comment>
<keyword evidence="7" id="KW-1185">Reference proteome</keyword>
<dbReference type="InterPro" id="IPR013039">
    <property type="entry name" value="DUF1588"/>
</dbReference>
<evidence type="ECO:0000259" key="4">
    <source>
        <dbReference type="Pfam" id="PF07631"/>
    </source>
</evidence>
<dbReference type="AlphaFoldDB" id="A0A4R5LU77"/>
<name>A0A4R5LU77_9GAMM</name>
<dbReference type="InterPro" id="IPR013042">
    <property type="entry name" value="DUF1592"/>
</dbReference>
<dbReference type="OrthoDB" id="188778at2"/>
<keyword evidence="1" id="KW-0732">Signal</keyword>
<dbReference type="InterPro" id="IPR013043">
    <property type="entry name" value="DUF1595"/>
</dbReference>
<accession>A0A4R5LU77</accession>
<feature type="domain" description="DUF1588" evidence="3">
    <location>
        <begin position="361"/>
        <end position="459"/>
    </location>
</feature>
<sequence length="566" mass="62010">MKYMGDNTVAVAKGLSRVLACSMLCWLGSAMAVAGAALADGEMSEMQPTMRLISQPQYLNTVRAIFGPQMELNVRFAPLRRMEGMMALGAGQAIVTSGALDSLDRAAHLVAEQVVAPENRQFTIPCQPVATDVRNDACASQFIGSAGRLLYRRALTKTELHSLVELAGGSVGPAGDFYDGLELALVGMLLSPNFLFIQEHLESDPQRPGGWRLDAHSKASRLSLMLWASGPDTELIDAAESGVLHTDAGLQKQVERMLASRRLRDGVRSFFNDFLILEGYDNLTKDETIFPAFNSKVLVDAREQQLQLILDHLIQRDEDYRDLFTTRHTMLTANLAAVYGFPVSARPSEWVPYELAVDDERGGFLTQVGFLAQHAHPGRSSPTRRGKALREIMLCQHVPDAPPNVDFSALEDADGLPTARERLDVHNTDRTCRGCHAITDPIGLGLENFDGAGQFRKTEKGFLIDPAGTLDRVDFETAVELGSAVRDNPALTACLVQRVYTAAIGRPLLDGEEAEVIDPLLDRLDVEGYRWKDVLRAVTLSDAFFGVTLTPELTASTAKLAYQHED</sequence>
<evidence type="ECO:0000256" key="1">
    <source>
        <dbReference type="SAM" id="SignalP"/>
    </source>
</evidence>
<reference evidence="6 7" key="1">
    <citation type="submission" date="2019-03" db="EMBL/GenBank/DDBJ databases">
        <title>Seongchinamella monodicae gen. nov., sp. nov., a novel member of the Gammaproteobacteria isolated from a tidal mudflat of beach.</title>
        <authorList>
            <person name="Yang H.G."/>
            <person name="Kang J.W."/>
            <person name="Lee S.D."/>
        </authorList>
    </citation>
    <scope>NUCLEOTIDE SEQUENCE [LARGE SCALE GENOMIC DNA]</scope>
    <source>
        <strain evidence="6 7">GH4-78</strain>
    </source>
</reference>
<evidence type="ECO:0000313" key="7">
    <source>
        <dbReference type="Proteomes" id="UP000295554"/>
    </source>
</evidence>
<feature type="domain" description="DUF1592" evidence="4">
    <location>
        <begin position="213"/>
        <end position="340"/>
    </location>
</feature>